<feature type="domain" description="Protein kinase" evidence="1">
    <location>
        <begin position="12"/>
        <end position="260"/>
    </location>
</feature>
<dbReference type="GO" id="GO:0004672">
    <property type="term" value="F:protein kinase activity"/>
    <property type="evidence" value="ECO:0007669"/>
    <property type="project" value="InterPro"/>
</dbReference>
<evidence type="ECO:0000313" key="3">
    <source>
        <dbReference type="Proteomes" id="UP000053411"/>
    </source>
</evidence>
<name>A0A0D2GRF4_9EURO</name>
<dbReference type="SUPFAM" id="SSF56112">
    <property type="entry name" value="Protein kinase-like (PK-like)"/>
    <property type="match status" value="1"/>
</dbReference>
<dbReference type="PANTHER" id="PTHR24362:SF309">
    <property type="entry name" value="PROTEIN KINASE DOMAIN-CONTAINING PROTEIN"/>
    <property type="match status" value="1"/>
</dbReference>
<dbReference type="OrthoDB" id="5338352at2759"/>
<evidence type="ECO:0000259" key="1">
    <source>
        <dbReference type="PROSITE" id="PS50011"/>
    </source>
</evidence>
<dbReference type="PANTHER" id="PTHR24362">
    <property type="entry name" value="SERINE/THREONINE-PROTEIN KINASE NEK"/>
    <property type="match status" value="1"/>
</dbReference>
<dbReference type="GO" id="GO:0005524">
    <property type="term" value="F:ATP binding"/>
    <property type="evidence" value="ECO:0007669"/>
    <property type="project" value="InterPro"/>
</dbReference>
<evidence type="ECO:0000313" key="2">
    <source>
        <dbReference type="EMBL" id="KIX92115.1"/>
    </source>
</evidence>
<dbReference type="InterPro" id="IPR011009">
    <property type="entry name" value="Kinase-like_dom_sf"/>
</dbReference>
<dbReference type="STRING" id="1442371.A0A0D2GRF4"/>
<proteinExistence type="predicted"/>
<reference evidence="2 3" key="1">
    <citation type="submission" date="2015-01" db="EMBL/GenBank/DDBJ databases">
        <title>The Genome Sequence of Fonsecaea multimorphosa CBS 102226.</title>
        <authorList>
            <consortium name="The Broad Institute Genomics Platform"/>
            <person name="Cuomo C."/>
            <person name="de Hoog S."/>
            <person name="Gorbushina A."/>
            <person name="Stielow B."/>
            <person name="Teixiera M."/>
            <person name="Abouelleil A."/>
            <person name="Chapman S.B."/>
            <person name="Priest M."/>
            <person name="Young S.K."/>
            <person name="Wortman J."/>
            <person name="Nusbaum C."/>
            <person name="Birren B."/>
        </authorList>
    </citation>
    <scope>NUCLEOTIDE SEQUENCE [LARGE SCALE GENOMIC DNA]</scope>
    <source>
        <strain evidence="2 3">CBS 102226</strain>
    </source>
</reference>
<accession>A0A0D2GRF4</accession>
<dbReference type="Pfam" id="PF00069">
    <property type="entry name" value="Pkinase"/>
    <property type="match status" value="1"/>
</dbReference>
<protein>
    <recommendedName>
        <fullName evidence="1">Protein kinase domain-containing protein</fullName>
    </recommendedName>
</protein>
<dbReference type="Proteomes" id="UP000053411">
    <property type="component" value="Unassembled WGS sequence"/>
</dbReference>
<dbReference type="EMBL" id="KN848110">
    <property type="protein sequence ID" value="KIX92115.1"/>
    <property type="molecule type" value="Genomic_DNA"/>
</dbReference>
<organism evidence="2 3">
    <name type="scientific">Fonsecaea multimorphosa CBS 102226</name>
    <dbReference type="NCBI Taxonomy" id="1442371"/>
    <lineage>
        <taxon>Eukaryota</taxon>
        <taxon>Fungi</taxon>
        <taxon>Dikarya</taxon>
        <taxon>Ascomycota</taxon>
        <taxon>Pezizomycotina</taxon>
        <taxon>Eurotiomycetes</taxon>
        <taxon>Chaetothyriomycetidae</taxon>
        <taxon>Chaetothyriales</taxon>
        <taxon>Herpotrichiellaceae</taxon>
        <taxon>Fonsecaea</taxon>
    </lineage>
</organism>
<dbReference type="InterPro" id="IPR000719">
    <property type="entry name" value="Prot_kinase_dom"/>
</dbReference>
<dbReference type="RefSeq" id="XP_016626238.1">
    <property type="nucleotide sequence ID" value="XM_016782686.1"/>
</dbReference>
<dbReference type="Gene3D" id="1.10.510.10">
    <property type="entry name" value="Transferase(Phosphotransferase) domain 1"/>
    <property type="match status" value="1"/>
</dbReference>
<keyword evidence="3" id="KW-1185">Reference proteome</keyword>
<dbReference type="GeneID" id="27717945"/>
<dbReference type="AlphaFoldDB" id="A0A0D2GRF4"/>
<gene>
    <name evidence="2" type="ORF">Z520_12199</name>
</gene>
<dbReference type="VEuPathDB" id="FungiDB:Z520_12199"/>
<sequence length="260" mass="29340">MAEWAEKLQGFVFDLPYISQGGSGAVFALDDKTVIKVAIGSEEDHGDHMVEREIYGRLGHHPRIVKCISIHDKGIILERLQYPLRLRLIELRQKNELPAEAQIFKWSKQTSEAMQDIHGKSVLQVDIGTHNLLLDHQDNIKLCDFAGSSIDHGEPTVLPGGHEGFQLFIGNKKPSIHTELYSLGCIIFEISTVWQPYHGKTDREIEELYKAGGFPDTDRLILGSVIRKCWTFQYSSADEVVDEIDRIMDEHSMKTAAGCI</sequence>
<dbReference type="PROSITE" id="PS50011">
    <property type="entry name" value="PROTEIN_KINASE_DOM"/>
    <property type="match status" value="1"/>
</dbReference>
<dbReference type="SMART" id="SM00220">
    <property type="entry name" value="S_TKc"/>
    <property type="match status" value="1"/>
</dbReference>